<dbReference type="STRING" id="1968527.B5M47_03890"/>
<feature type="compositionally biased region" description="Low complexity" evidence="1">
    <location>
        <begin position="764"/>
        <end position="776"/>
    </location>
</feature>
<dbReference type="InterPro" id="IPR001322">
    <property type="entry name" value="Lamin_tail_dom"/>
</dbReference>
<dbReference type="InterPro" id="IPR036415">
    <property type="entry name" value="Lamin_tail_dom_sf"/>
</dbReference>
<feature type="compositionally biased region" description="Low complexity" evidence="1">
    <location>
        <begin position="553"/>
        <end position="574"/>
    </location>
</feature>
<evidence type="ECO:0000256" key="1">
    <source>
        <dbReference type="SAM" id="MobiDB-lite"/>
    </source>
</evidence>
<dbReference type="SUPFAM" id="SSF74853">
    <property type="entry name" value="Lamin A/C globular tail domain"/>
    <property type="match status" value="1"/>
</dbReference>
<sequence length="776" mass="81762">MIRNSIVKIICLLLIVSLNWTGLLAIGRTFAYFFDNEGCNANTFQSAILDFSIPSVPDFSPKATPDQNSGRAIGLENDGNLDFEYLVKVENATGTLCDYLLLKDDLTGVFQPLSNFVSATTTFSNKSNWQFEAKLTSSDPGLQNKACVFDFLFDGWQVGGAGFSDQEAISNTILSGIWQKVLINKVYYDVDSAHGAEPANEWIELYNPLGNPVDISGWAIEDNNGTDVIPASSPIPANGFAVITASSTTWDYWEIPDDVVKIVLADGKIGNGLNNDADMLALKDDYGNIVDQMNWGTPTSTWPNYNSNLWDPGCPDADEGHMLARVPTGYDTDTASDWQDLGLPNISGINVTPLQSQHCGCCGNGNENRYQCNCPTGWYCAPGVYYSRQLSINWTATTSNTSGNDNLSVDITYITDSDCSGDISGGDNFYTIASGIANSGSYVWAGWTNVNGWHHHLWKDENGDVVPYFYGLTWIQITATGPENFMVNNSKASTSMFEPLPPGISLEDICLTLGNCHINSCSCNSGFAGGGGGNEAIDNGGAVAASAAPSLPETATSEATSSEDTGAGATAPDAATMEEATSTIADAVSTDTDADTSASTTSTSTSDQTETADTTDEESGGLTGEVPADASDEATAESTTTEPTTAESTTTEEAITSQDATATEATSSAEEEATSAEEEAIIAGEEEEAVATTTDATAASAEAVGSETETEITETEDAAAEQEQSSGEEEAGTDADSDSAEEQAKAEEQTEPTEPSIQGEEPSESPNSSSSEAVGN</sequence>
<dbReference type="AlphaFoldDB" id="A0A1W9NW39"/>
<proteinExistence type="predicted"/>
<organism evidence="3 4">
    <name type="scientific">candidate division CPR3 bacterium 4484_211</name>
    <dbReference type="NCBI Taxonomy" id="1968527"/>
    <lineage>
        <taxon>Bacteria</taxon>
        <taxon>Bacteria division CPR3</taxon>
    </lineage>
</organism>
<comment type="caution">
    <text evidence="3">The sequence shown here is derived from an EMBL/GenBank/DDBJ whole genome shotgun (WGS) entry which is preliminary data.</text>
</comment>
<dbReference type="Proteomes" id="UP000192520">
    <property type="component" value="Unassembled WGS sequence"/>
</dbReference>
<protein>
    <recommendedName>
        <fullName evidence="2">LTD domain-containing protein</fullName>
    </recommendedName>
</protein>
<feature type="compositionally biased region" description="Low complexity" evidence="1">
    <location>
        <begin position="636"/>
        <end position="668"/>
    </location>
</feature>
<reference evidence="4" key="1">
    <citation type="submission" date="2017-03" db="EMBL/GenBank/DDBJ databases">
        <title>Novel pathways for hydrocarbon cycling and metabolic interdependencies in hydrothermal sediment communities.</title>
        <authorList>
            <person name="Dombrowski N."/>
            <person name="Seitz K."/>
            <person name="Teske A."/>
            <person name="Baker B."/>
        </authorList>
    </citation>
    <scope>NUCLEOTIDE SEQUENCE [LARGE SCALE GENOMIC DNA]</scope>
</reference>
<feature type="domain" description="LTD" evidence="2">
    <location>
        <begin position="171"/>
        <end position="297"/>
    </location>
</feature>
<feature type="compositionally biased region" description="Low complexity" evidence="1">
    <location>
        <begin position="586"/>
        <end position="612"/>
    </location>
</feature>
<name>A0A1W9NW39_UNCC3</name>
<accession>A0A1W9NW39</accession>
<feature type="region of interest" description="Disordered" evidence="1">
    <location>
        <begin position="547"/>
        <end position="574"/>
    </location>
</feature>
<evidence type="ECO:0000313" key="3">
    <source>
        <dbReference type="EMBL" id="OQX50328.1"/>
    </source>
</evidence>
<evidence type="ECO:0000313" key="4">
    <source>
        <dbReference type="Proteomes" id="UP000192520"/>
    </source>
</evidence>
<dbReference type="EMBL" id="MZGJ01000036">
    <property type="protein sequence ID" value="OQX50328.1"/>
    <property type="molecule type" value="Genomic_DNA"/>
</dbReference>
<feature type="region of interest" description="Disordered" evidence="1">
    <location>
        <begin position="586"/>
        <end position="776"/>
    </location>
</feature>
<gene>
    <name evidence="3" type="ORF">B5M47_03890</name>
</gene>
<dbReference type="PROSITE" id="PS51841">
    <property type="entry name" value="LTD"/>
    <property type="match status" value="1"/>
</dbReference>
<feature type="compositionally biased region" description="Low complexity" evidence="1">
    <location>
        <begin position="690"/>
        <end position="707"/>
    </location>
</feature>
<evidence type="ECO:0000259" key="2">
    <source>
        <dbReference type="PROSITE" id="PS51841"/>
    </source>
</evidence>
<dbReference type="Pfam" id="PF00932">
    <property type="entry name" value="LTD"/>
    <property type="match status" value="1"/>
</dbReference>
<feature type="compositionally biased region" description="Acidic residues" evidence="1">
    <location>
        <begin position="708"/>
        <end position="741"/>
    </location>
</feature>
<feature type="compositionally biased region" description="Acidic residues" evidence="1">
    <location>
        <begin position="669"/>
        <end position="689"/>
    </location>
</feature>